<dbReference type="SMART" id="SM00283">
    <property type="entry name" value="MA"/>
    <property type="match status" value="1"/>
</dbReference>
<reference evidence="8" key="1">
    <citation type="journal article" date="2019" name="Int. J. Syst. Evol. Microbiol.">
        <title>The Global Catalogue of Microorganisms (GCM) 10K type strain sequencing project: providing services to taxonomists for standard genome sequencing and annotation.</title>
        <authorList>
            <consortium name="The Broad Institute Genomics Platform"/>
            <consortium name="The Broad Institute Genome Sequencing Center for Infectious Disease"/>
            <person name="Wu L."/>
            <person name="Ma J."/>
        </authorList>
    </citation>
    <scope>NUCLEOTIDE SEQUENCE [LARGE SCALE GENOMIC DNA]</scope>
    <source>
        <strain evidence="8">CGMCC 1.16031</strain>
    </source>
</reference>
<comment type="subcellular location">
    <subcellularLocation>
        <location evidence="1">Membrane</location>
    </subcellularLocation>
</comment>
<evidence type="ECO:0000259" key="5">
    <source>
        <dbReference type="PROSITE" id="PS50111"/>
    </source>
</evidence>
<name>A0ABW1XN10_9ALTE</name>
<protein>
    <submittedName>
        <fullName evidence="7">Methyl-accepting chemotaxis protein</fullName>
    </submittedName>
</protein>
<dbReference type="PANTHER" id="PTHR32089:SF112">
    <property type="entry name" value="LYSOZYME-LIKE PROTEIN-RELATED"/>
    <property type="match status" value="1"/>
</dbReference>
<evidence type="ECO:0000256" key="1">
    <source>
        <dbReference type="ARBA" id="ARBA00004370"/>
    </source>
</evidence>
<proteinExistence type="inferred from homology"/>
<dbReference type="PANTHER" id="PTHR32089">
    <property type="entry name" value="METHYL-ACCEPTING CHEMOTAXIS PROTEIN MCPB"/>
    <property type="match status" value="1"/>
</dbReference>
<dbReference type="PROSITE" id="PS50111">
    <property type="entry name" value="CHEMOTAXIS_TRANSDUC_2"/>
    <property type="match status" value="1"/>
</dbReference>
<dbReference type="RefSeq" id="WP_131259615.1">
    <property type="nucleotide sequence ID" value="NZ_JBHSUS010000001.1"/>
</dbReference>
<dbReference type="Pfam" id="PF00015">
    <property type="entry name" value="MCPsignal"/>
    <property type="match status" value="1"/>
</dbReference>
<dbReference type="Pfam" id="PF00672">
    <property type="entry name" value="HAMP"/>
    <property type="match status" value="1"/>
</dbReference>
<dbReference type="InterPro" id="IPR004089">
    <property type="entry name" value="MCPsignal_dom"/>
</dbReference>
<sequence length="668" mass="73261">MTIARKTLLATLIFAVIVVMIGGASFWSLSRMSSILTFISGPAWQTAQSTSEASQAVQNQVLYMQKYLNGDVESRNQIEENGRIANQALQALRESAVVPQSQLNALQDQLQRYQSLRSRLMTEHLAFSKANALFEREVEQFVQLGEILEERGDGAVEELRSQPSRQISWQSGLQQKWEAADGGMEANIGMLTALYYLRIYLANAPSDSIREEINQALAFQQEAADGMLATGQFDINVPAPFSGTMASSYRAAFKRFQDELTQVVDTYRGFYSANQEYQLAARKLLNDLSEFRNLSQQAVEQRLDDVSGTTTAAYSINTIMMLLGLGLTVLIIWLSRLQLVRPIYRLNQNLKDIAQGEGDLTRRVRTYSNDELSELAGYFNTFVSKLHTIVGDVLRASEAISGSVNHCLGRTDKINLELRHMTALSQEVAAANNQIAQAAKDIAERCSESASSAGKAAHYAESGRDIVAKVDSGMNEVVKSVDLSAQRIDALKTRADKIGQTVGVISDISEQTNLLALNAAIEAARAGEQGRGFAVVADEVRTLAQRTAQSTKEIADVIGSIQSDTNLAFDAMRSCQEQVSSNTTLSRQAQQALSDIASHIENVSRSVDMVAVAAEQQAVTIEHINEKSTSIADRINNVHDMAEENATLSSQMHANTQKVSHALGQFKL</sequence>
<evidence type="ECO:0000256" key="4">
    <source>
        <dbReference type="PROSITE-ProRule" id="PRU00284"/>
    </source>
</evidence>
<evidence type="ECO:0000313" key="8">
    <source>
        <dbReference type="Proteomes" id="UP001596364"/>
    </source>
</evidence>
<gene>
    <name evidence="7" type="ORF">ACFP85_10940</name>
</gene>
<dbReference type="PROSITE" id="PS50885">
    <property type="entry name" value="HAMP"/>
    <property type="match status" value="1"/>
</dbReference>
<keyword evidence="8" id="KW-1185">Reference proteome</keyword>
<dbReference type="SMART" id="SM00304">
    <property type="entry name" value="HAMP"/>
    <property type="match status" value="1"/>
</dbReference>
<dbReference type="Proteomes" id="UP001596364">
    <property type="component" value="Unassembled WGS sequence"/>
</dbReference>
<evidence type="ECO:0000256" key="2">
    <source>
        <dbReference type="ARBA" id="ARBA00023224"/>
    </source>
</evidence>
<dbReference type="EMBL" id="JBHSUS010000001">
    <property type="protein sequence ID" value="MFC6440658.1"/>
    <property type="molecule type" value="Genomic_DNA"/>
</dbReference>
<dbReference type="SUPFAM" id="SSF58104">
    <property type="entry name" value="Methyl-accepting chemotaxis protein (MCP) signaling domain"/>
    <property type="match status" value="1"/>
</dbReference>
<dbReference type="CDD" id="cd11386">
    <property type="entry name" value="MCP_signal"/>
    <property type="match status" value="1"/>
</dbReference>
<comment type="similarity">
    <text evidence="3">Belongs to the methyl-accepting chemotaxis (MCP) protein family.</text>
</comment>
<evidence type="ECO:0000259" key="6">
    <source>
        <dbReference type="PROSITE" id="PS50885"/>
    </source>
</evidence>
<dbReference type="Gene3D" id="1.10.287.950">
    <property type="entry name" value="Methyl-accepting chemotaxis protein"/>
    <property type="match status" value="1"/>
</dbReference>
<keyword evidence="2 4" id="KW-0807">Transducer</keyword>
<evidence type="ECO:0000313" key="7">
    <source>
        <dbReference type="EMBL" id="MFC6440658.1"/>
    </source>
</evidence>
<dbReference type="CDD" id="cd06225">
    <property type="entry name" value="HAMP"/>
    <property type="match status" value="1"/>
</dbReference>
<feature type="domain" description="Methyl-accepting transducer" evidence="5">
    <location>
        <begin position="396"/>
        <end position="632"/>
    </location>
</feature>
<dbReference type="InterPro" id="IPR003660">
    <property type="entry name" value="HAMP_dom"/>
</dbReference>
<accession>A0ABW1XN10</accession>
<feature type="domain" description="HAMP" evidence="6">
    <location>
        <begin position="337"/>
        <end position="391"/>
    </location>
</feature>
<comment type="caution">
    <text evidence="7">The sequence shown here is derived from an EMBL/GenBank/DDBJ whole genome shotgun (WGS) entry which is preliminary data.</text>
</comment>
<organism evidence="7 8">
    <name type="scientific">Pseudobowmanella zhangzhouensis</name>
    <dbReference type="NCBI Taxonomy" id="1537679"/>
    <lineage>
        <taxon>Bacteria</taxon>
        <taxon>Pseudomonadati</taxon>
        <taxon>Pseudomonadota</taxon>
        <taxon>Gammaproteobacteria</taxon>
        <taxon>Alteromonadales</taxon>
        <taxon>Alteromonadaceae</taxon>
    </lineage>
</organism>
<evidence type="ECO:0000256" key="3">
    <source>
        <dbReference type="ARBA" id="ARBA00029447"/>
    </source>
</evidence>